<dbReference type="PANTHER" id="PTHR33238:SF11">
    <property type="entry name" value="TRANSCRIPTIONAL REGULATOR MNTR"/>
    <property type="match status" value="1"/>
</dbReference>
<evidence type="ECO:0000256" key="3">
    <source>
        <dbReference type="ARBA" id="ARBA00011738"/>
    </source>
</evidence>
<evidence type="ECO:0000256" key="1">
    <source>
        <dbReference type="ARBA" id="ARBA00004496"/>
    </source>
</evidence>
<dbReference type="SMART" id="SM00529">
    <property type="entry name" value="HTH_DTXR"/>
    <property type="match status" value="1"/>
</dbReference>
<evidence type="ECO:0000256" key="11">
    <source>
        <dbReference type="ARBA" id="ARBA00032593"/>
    </source>
</evidence>
<gene>
    <name evidence="13" type="ORF">SAMN02745941_01672</name>
</gene>
<dbReference type="InterPro" id="IPR001367">
    <property type="entry name" value="Fe_dep_repressor"/>
</dbReference>
<evidence type="ECO:0000259" key="12">
    <source>
        <dbReference type="PROSITE" id="PS50944"/>
    </source>
</evidence>
<dbReference type="GO" id="GO:0046983">
    <property type="term" value="F:protein dimerization activity"/>
    <property type="evidence" value="ECO:0007669"/>
    <property type="project" value="InterPro"/>
</dbReference>
<sequence length="156" mass="18142">MQEKFFTFSQYMKNDTNIISASAEDYIEMIYRLSLKNGFTRVNELAISLNVQPPSVTKMVKKLSSLNLIKYEKYGVIILEEEGKYIGKLLLKRHNTIEDFLKLLDINDKVLEETEKMEHTISNDVLSGICKLLDFFESNPSLKEKLSKHIRSDIEE</sequence>
<dbReference type="InterPro" id="IPR022689">
    <property type="entry name" value="Iron_dep_repressor"/>
</dbReference>
<evidence type="ECO:0000256" key="2">
    <source>
        <dbReference type="ARBA" id="ARBA00007871"/>
    </source>
</evidence>
<dbReference type="GO" id="GO:0005737">
    <property type="term" value="C:cytoplasm"/>
    <property type="evidence" value="ECO:0007669"/>
    <property type="project" value="UniProtKB-SubCell"/>
</dbReference>
<keyword evidence="4" id="KW-0963">Cytoplasm</keyword>
<keyword evidence="10" id="KW-0464">Manganese</keyword>
<dbReference type="GO" id="GO:0046914">
    <property type="term" value="F:transition metal ion binding"/>
    <property type="evidence" value="ECO:0007669"/>
    <property type="project" value="InterPro"/>
</dbReference>
<dbReference type="Gene3D" id="1.10.10.10">
    <property type="entry name" value="Winged helix-like DNA-binding domain superfamily/Winged helix DNA-binding domain"/>
    <property type="match status" value="1"/>
</dbReference>
<dbReference type="InterPro" id="IPR036390">
    <property type="entry name" value="WH_DNA-bd_sf"/>
</dbReference>
<dbReference type="GO" id="GO:0003700">
    <property type="term" value="F:DNA-binding transcription factor activity"/>
    <property type="evidence" value="ECO:0007669"/>
    <property type="project" value="InterPro"/>
</dbReference>
<evidence type="ECO:0000313" key="14">
    <source>
        <dbReference type="Proteomes" id="UP000184241"/>
    </source>
</evidence>
<evidence type="ECO:0000256" key="5">
    <source>
        <dbReference type="ARBA" id="ARBA00022491"/>
    </source>
</evidence>
<dbReference type="Pfam" id="PF01325">
    <property type="entry name" value="Fe_dep_repress"/>
    <property type="match status" value="1"/>
</dbReference>
<dbReference type="SUPFAM" id="SSF46785">
    <property type="entry name" value="Winged helix' DNA-binding domain"/>
    <property type="match status" value="1"/>
</dbReference>
<evidence type="ECO:0000256" key="9">
    <source>
        <dbReference type="ARBA" id="ARBA00023163"/>
    </source>
</evidence>
<keyword evidence="6" id="KW-0805">Transcription regulation</keyword>
<keyword evidence="5" id="KW-0678">Repressor</keyword>
<dbReference type="AlphaFoldDB" id="A0A1M5XVK3"/>
<evidence type="ECO:0000256" key="7">
    <source>
        <dbReference type="ARBA" id="ARBA00023125"/>
    </source>
</evidence>
<dbReference type="InterPro" id="IPR036421">
    <property type="entry name" value="Fe_dep_repressor_sf"/>
</dbReference>
<dbReference type="Gene3D" id="1.10.60.10">
    <property type="entry name" value="Iron dependent repressor, metal binding and dimerisation domain"/>
    <property type="match status" value="1"/>
</dbReference>
<evidence type="ECO:0000256" key="8">
    <source>
        <dbReference type="ARBA" id="ARBA00023159"/>
    </source>
</evidence>
<evidence type="ECO:0000256" key="10">
    <source>
        <dbReference type="ARBA" id="ARBA00023211"/>
    </source>
</evidence>
<dbReference type="PANTHER" id="PTHR33238">
    <property type="entry name" value="IRON (METAL) DEPENDENT REPRESSOR, DTXR FAMILY"/>
    <property type="match status" value="1"/>
</dbReference>
<dbReference type="RefSeq" id="WP_073018542.1">
    <property type="nucleotide sequence ID" value="NZ_FQXU01000005.1"/>
</dbReference>
<dbReference type="InterPro" id="IPR050536">
    <property type="entry name" value="DtxR_MntR_Metal-Reg"/>
</dbReference>
<dbReference type="PROSITE" id="PS50944">
    <property type="entry name" value="HTH_DTXR"/>
    <property type="match status" value="1"/>
</dbReference>
<dbReference type="SUPFAM" id="SSF47979">
    <property type="entry name" value="Iron-dependent repressor protein, dimerization domain"/>
    <property type="match status" value="1"/>
</dbReference>
<comment type="subcellular location">
    <subcellularLocation>
        <location evidence="1">Cytoplasm</location>
    </subcellularLocation>
</comment>
<keyword evidence="7" id="KW-0238">DNA-binding</keyword>
<keyword evidence="9" id="KW-0804">Transcription</keyword>
<keyword evidence="8" id="KW-0010">Activator</keyword>
<reference evidence="13 14" key="1">
    <citation type="submission" date="2016-11" db="EMBL/GenBank/DDBJ databases">
        <authorList>
            <person name="Jaros S."/>
            <person name="Januszkiewicz K."/>
            <person name="Wedrychowicz H."/>
        </authorList>
    </citation>
    <scope>NUCLEOTIDE SEQUENCE [LARGE SCALE GENOMIC DNA]</scope>
    <source>
        <strain evidence="13 14">DSM 6191</strain>
    </source>
</reference>
<evidence type="ECO:0000313" key="13">
    <source>
        <dbReference type="EMBL" id="SHI03851.1"/>
    </source>
</evidence>
<dbReference type="Proteomes" id="UP000184241">
    <property type="component" value="Unassembled WGS sequence"/>
</dbReference>
<feature type="domain" description="HTH dtxR-type" evidence="12">
    <location>
        <begin position="19"/>
        <end position="80"/>
    </location>
</feature>
<evidence type="ECO:0000256" key="4">
    <source>
        <dbReference type="ARBA" id="ARBA00022490"/>
    </source>
</evidence>
<comment type="similarity">
    <text evidence="2">Belongs to the DtxR/MntR family.</text>
</comment>
<name>A0A1M5XVK3_9CLOT</name>
<accession>A0A1M5XVK3</accession>
<dbReference type="EMBL" id="FQXU01000005">
    <property type="protein sequence ID" value="SHI03851.1"/>
    <property type="molecule type" value="Genomic_DNA"/>
</dbReference>
<dbReference type="InterPro" id="IPR022687">
    <property type="entry name" value="HTH_DTXR"/>
</dbReference>
<proteinExistence type="inferred from homology"/>
<dbReference type="Pfam" id="PF02742">
    <property type="entry name" value="Fe_dep_repr_C"/>
    <property type="match status" value="1"/>
</dbReference>
<dbReference type="GO" id="GO:0003677">
    <property type="term" value="F:DNA binding"/>
    <property type="evidence" value="ECO:0007669"/>
    <property type="project" value="UniProtKB-KW"/>
</dbReference>
<organism evidence="13 14">
    <name type="scientific">Clostridium intestinale DSM 6191</name>
    <dbReference type="NCBI Taxonomy" id="1121320"/>
    <lineage>
        <taxon>Bacteria</taxon>
        <taxon>Bacillati</taxon>
        <taxon>Bacillota</taxon>
        <taxon>Clostridia</taxon>
        <taxon>Eubacteriales</taxon>
        <taxon>Clostridiaceae</taxon>
        <taxon>Clostridium</taxon>
    </lineage>
</organism>
<dbReference type="InterPro" id="IPR036388">
    <property type="entry name" value="WH-like_DNA-bd_sf"/>
</dbReference>
<protein>
    <recommendedName>
        <fullName evidence="11">Manganese transport regulator</fullName>
    </recommendedName>
</protein>
<evidence type="ECO:0000256" key="6">
    <source>
        <dbReference type="ARBA" id="ARBA00023015"/>
    </source>
</evidence>
<comment type="subunit">
    <text evidence="3">Homodimer.</text>
</comment>